<dbReference type="Proteomes" id="UP000441717">
    <property type="component" value="Unassembled WGS sequence"/>
</dbReference>
<evidence type="ECO:0000313" key="2">
    <source>
        <dbReference type="EMBL" id="MQL53136.1"/>
    </source>
</evidence>
<dbReference type="PROSITE" id="PS51379">
    <property type="entry name" value="4FE4S_FER_2"/>
    <property type="match status" value="1"/>
</dbReference>
<dbReference type="SUPFAM" id="SSF46548">
    <property type="entry name" value="alpha-helical ferredoxin"/>
    <property type="match status" value="1"/>
</dbReference>
<name>A0A6N7ISP4_9FIRM</name>
<reference evidence="2 3" key="1">
    <citation type="submission" date="2019-10" db="EMBL/GenBank/DDBJ databases">
        <title>Comparative genomics of sulfur disproportionating microorganisms.</title>
        <authorList>
            <person name="Ward L.M."/>
            <person name="Bertran E."/>
            <person name="Johnston D."/>
        </authorList>
    </citation>
    <scope>NUCLEOTIDE SEQUENCE [LARGE SCALE GENOMIC DNA]</scope>
    <source>
        <strain evidence="2 3">DSM 14055</strain>
    </source>
</reference>
<comment type="caution">
    <text evidence="2">The sequence shown here is derived from an EMBL/GenBank/DDBJ whole genome shotgun (WGS) entry which is preliminary data.</text>
</comment>
<evidence type="ECO:0000313" key="3">
    <source>
        <dbReference type="Proteomes" id="UP000441717"/>
    </source>
</evidence>
<dbReference type="InterPro" id="IPR017896">
    <property type="entry name" value="4Fe4S_Fe-S-bd"/>
</dbReference>
<organism evidence="2 3">
    <name type="scientific">Desulfofundulus thermobenzoicus</name>
    <dbReference type="NCBI Taxonomy" id="29376"/>
    <lineage>
        <taxon>Bacteria</taxon>
        <taxon>Bacillati</taxon>
        <taxon>Bacillota</taxon>
        <taxon>Clostridia</taxon>
        <taxon>Eubacteriales</taxon>
        <taxon>Peptococcaceae</taxon>
        <taxon>Desulfofundulus</taxon>
    </lineage>
</organism>
<feature type="domain" description="4Fe-4S ferredoxin-type" evidence="1">
    <location>
        <begin position="11"/>
        <end position="42"/>
    </location>
</feature>
<gene>
    <name evidence="2" type="ORF">GFC01_12895</name>
</gene>
<sequence length="98" mass="10557">MADYTFATITGRVVFDYGRCRQCREKPCVASCPAGILKLEGDGPVLAMDAGQVKKGKCTECLACELECHFRGAGGLHIDLPIPGLEAVAEVKRHVHLN</sequence>
<dbReference type="EMBL" id="WHYR01000039">
    <property type="protein sequence ID" value="MQL53136.1"/>
    <property type="molecule type" value="Genomic_DNA"/>
</dbReference>
<dbReference type="Pfam" id="PF13237">
    <property type="entry name" value="Fer4_10"/>
    <property type="match status" value="1"/>
</dbReference>
<dbReference type="Gene3D" id="3.30.70.20">
    <property type="match status" value="1"/>
</dbReference>
<dbReference type="OrthoDB" id="5517452at2"/>
<protein>
    <submittedName>
        <fullName evidence="2">4Fe-4S dicluster domain-containing protein</fullName>
    </submittedName>
</protein>
<accession>A0A6N7ISP4</accession>
<keyword evidence="3" id="KW-1185">Reference proteome</keyword>
<proteinExistence type="predicted"/>
<evidence type="ECO:0000259" key="1">
    <source>
        <dbReference type="PROSITE" id="PS51379"/>
    </source>
</evidence>
<dbReference type="RefSeq" id="WP_152947596.1">
    <property type="nucleotide sequence ID" value="NZ_WHYR01000039.1"/>
</dbReference>
<dbReference type="AlphaFoldDB" id="A0A6N7ISP4"/>